<dbReference type="SUPFAM" id="SSF103473">
    <property type="entry name" value="MFS general substrate transporter"/>
    <property type="match status" value="1"/>
</dbReference>
<keyword evidence="3" id="KW-0813">Transport</keyword>
<dbReference type="InterPro" id="IPR005829">
    <property type="entry name" value="Sugar_transporter_CS"/>
</dbReference>
<dbReference type="PROSITE" id="PS00217">
    <property type="entry name" value="SUGAR_TRANSPORT_2"/>
    <property type="match status" value="1"/>
</dbReference>
<dbReference type="InterPro" id="IPR036259">
    <property type="entry name" value="MFS_trans_sf"/>
</dbReference>
<keyword evidence="4" id="KW-1003">Cell membrane</keyword>
<feature type="transmembrane region" description="Helical" evidence="12">
    <location>
        <begin position="53"/>
        <end position="74"/>
    </location>
</feature>
<organism evidence="14 15">
    <name type="scientific">Bartonella apihabitans</name>
    <dbReference type="NCBI Taxonomy" id="2750929"/>
    <lineage>
        <taxon>Bacteria</taxon>
        <taxon>Pseudomonadati</taxon>
        <taxon>Pseudomonadota</taxon>
        <taxon>Alphaproteobacteria</taxon>
        <taxon>Hyphomicrobiales</taxon>
        <taxon>Bartonellaceae</taxon>
        <taxon>Bartonella</taxon>
    </lineage>
</organism>
<keyword evidence="7" id="KW-0769">Symport</keyword>
<feature type="transmembrane region" description="Helical" evidence="12">
    <location>
        <begin position="276"/>
        <end position="297"/>
    </location>
</feature>
<feature type="transmembrane region" description="Helical" evidence="12">
    <location>
        <begin position="12"/>
        <end position="33"/>
    </location>
</feature>
<comment type="function">
    <text evidence="10">Uptake of alpha-ketoglutarate across the boundary membrane with the concomitant import of a cation (symport system).</text>
</comment>
<evidence type="ECO:0000256" key="4">
    <source>
        <dbReference type="ARBA" id="ARBA00022475"/>
    </source>
</evidence>
<keyword evidence="5" id="KW-0997">Cell inner membrane</keyword>
<dbReference type="PROSITE" id="PS50850">
    <property type="entry name" value="MFS"/>
    <property type="match status" value="1"/>
</dbReference>
<accession>A0A1U9MA75</accession>
<feature type="transmembrane region" description="Helical" evidence="12">
    <location>
        <begin position="397"/>
        <end position="416"/>
    </location>
</feature>
<name>A0A1U9MA75_9HYPH</name>
<dbReference type="GO" id="GO:0015293">
    <property type="term" value="F:symporter activity"/>
    <property type="evidence" value="ECO:0007669"/>
    <property type="project" value="UniProtKB-KW"/>
</dbReference>
<feature type="transmembrane region" description="Helical" evidence="12">
    <location>
        <begin position="328"/>
        <end position="348"/>
    </location>
</feature>
<dbReference type="RefSeq" id="WP_078039332.1">
    <property type="nucleotide sequence ID" value="NZ_CP015820.1"/>
</dbReference>
<feature type="domain" description="Major facilitator superfamily (MFS) profile" evidence="13">
    <location>
        <begin position="14"/>
        <end position="420"/>
    </location>
</feature>
<keyword evidence="8 12" id="KW-1133">Transmembrane helix</keyword>
<dbReference type="InterPro" id="IPR051084">
    <property type="entry name" value="H+-coupled_symporters"/>
</dbReference>
<dbReference type="PANTHER" id="PTHR43528">
    <property type="entry name" value="ALPHA-KETOGLUTARATE PERMEASE"/>
    <property type="match status" value="1"/>
</dbReference>
<evidence type="ECO:0000256" key="7">
    <source>
        <dbReference type="ARBA" id="ARBA00022847"/>
    </source>
</evidence>
<dbReference type="Proteomes" id="UP000189660">
    <property type="component" value="Chromosome"/>
</dbReference>
<evidence type="ECO:0000256" key="10">
    <source>
        <dbReference type="ARBA" id="ARBA00058957"/>
    </source>
</evidence>
<dbReference type="Pfam" id="PF00083">
    <property type="entry name" value="Sugar_tr"/>
    <property type="match status" value="2"/>
</dbReference>
<reference evidence="14 15" key="1">
    <citation type="submission" date="2016-11" db="EMBL/GenBank/DDBJ databases">
        <title>Comparative genomics of Bartonella apis.</title>
        <authorList>
            <person name="Engel P."/>
        </authorList>
    </citation>
    <scope>NUCLEOTIDE SEQUENCE [LARGE SCALE GENOMIC DNA]</scope>
    <source>
        <strain evidence="14 15">BBC0178</strain>
    </source>
</reference>
<feature type="transmembrane region" description="Helical" evidence="12">
    <location>
        <begin position="110"/>
        <end position="130"/>
    </location>
</feature>
<dbReference type="NCBIfam" id="NF007710">
    <property type="entry name" value="PRK10406.1"/>
    <property type="match status" value="1"/>
</dbReference>
<protein>
    <recommendedName>
        <fullName evidence="11">Alpha-ketoglutarate permease</fullName>
    </recommendedName>
</protein>
<proteinExistence type="inferred from homology"/>
<comment type="subcellular location">
    <subcellularLocation>
        <location evidence="1">Cell inner membrane</location>
        <topology evidence="1">Multi-pass membrane protein</topology>
    </subcellularLocation>
</comment>
<comment type="similarity">
    <text evidence="2">Belongs to the major facilitator superfamily. Metabolite:H+ Symporter (MHS) family (TC 2.A.1.6) family.</text>
</comment>
<dbReference type="EMBL" id="CP015820">
    <property type="protein sequence ID" value="AQT42351.1"/>
    <property type="molecule type" value="Genomic_DNA"/>
</dbReference>
<dbReference type="Gene3D" id="1.20.1250.20">
    <property type="entry name" value="MFS general substrate transporter like domains"/>
    <property type="match status" value="2"/>
</dbReference>
<dbReference type="KEGG" id="bapa:BBC0178_008610"/>
<feature type="transmembrane region" description="Helical" evidence="12">
    <location>
        <begin position="304"/>
        <end position="322"/>
    </location>
</feature>
<evidence type="ECO:0000313" key="15">
    <source>
        <dbReference type="Proteomes" id="UP000189660"/>
    </source>
</evidence>
<dbReference type="InterPro" id="IPR005828">
    <property type="entry name" value="MFS_sugar_transport-like"/>
</dbReference>
<dbReference type="InterPro" id="IPR020846">
    <property type="entry name" value="MFS_dom"/>
</dbReference>
<dbReference type="AlphaFoldDB" id="A0A1U9MA75"/>
<feature type="transmembrane region" description="Helical" evidence="12">
    <location>
        <begin position="86"/>
        <end position="104"/>
    </location>
</feature>
<evidence type="ECO:0000256" key="5">
    <source>
        <dbReference type="ARBA" id="ARBA00022519"/>
    </source>
</evidence>
<evidence type="ECO:0000313" key="14">
    <source>
        <dbReference type="EMBL" id="AQT42351.1"/>
    </source>
</evidence>
<dbReference type="FunFam" id="1.20.1250.20:FF:000095">
    <property type="entry name" value="Alpha-ketoglutarate permease"/>
    <property type="match status" value="1"/>
</dbReference>
<dbReference type="GO" id="GO:0005886">
    <property type="term" value="C:plasma membrane"/>
    <property type="evidence" value="ECO:0007669"/>
    <property type="project" value="UniProtKB-SubCell"/>
</dbReference>
<evidence type="ECO:0000256" key="1">
    <source>
        <dbReference type="ARBA" id="ARBA00004429"/>
    </source>
</evidence>
<feature type="transmembrane region" description="Helical" evidence="12">
    <location>
        <begin position="151"/>
        <end position="174"/>
    </location>
</feature>
<evidence type="ECO:0000256" key="9">
    <source>
        <dbReference type="ARBA" id="ARBA00023136"/>
    </source>
</evidence>
<keyword evidence="9 12" id="KW-0472">Membrane</keyword>
<dbReference type="CDD" id="cd17367">
    <property type="entry name" value="MFS_KgtP"/>
    <property type="match status" value="1"/>
</dbReference>
<dbReference type="OrthoDB" id="9783227at2"/>
<evidence type="ECO:0000256" key="6">
    <source>
        <dbReference type="ARBA" id="ARBA00022692"/>
    </source>
</evidence>
<dbReference type="PANTHER" id="PTHR43528:SF1">
    <property type="entry name" value="ALPHA-KETOGLUTARATE PERMEASE"/>
    <property type="match status" value="1"/>
</dbReference>
<sequence>MTRNVKETRQSIVAIISSASGNLVEWYDFYVYSFSALYFASSFFPDGDTTTQLLNAAAIFAAGFLMRPIGGLLFGKIADRFGRKTSMLISVTMMCAGSFIIAILPTYASIGIFAPILLLLTRLMQGLSVGGEYGTTATYMSEVAISGRRGLLSSFLHTTLIGGQLTAVLTIVLLQTVLNEHQLHEWGWRIPFIIGALLAVVALILRRNLDETSTQETRTMDEAGSIIKLWSGHKKAILCVMGISAGGSLFFYTFTTYMQKYLVNSANFSKMDASTIMTWALLCCMIIQPVFGFISDIIGRKTTLLIWSAISIFITVPLLSLIGHVQSVSAAFLLIMIGLVAISMYSSISGIVKAELFPPHLRAIGVGLPYAIANALFGGSAEYVALWFKSAGMEGGFFWYVTFMMVITFIAVVAMPDSRKNGYLQRKGIY</sequence>
<evidence type="ECO:0000256" key="8">
    <source>
        <dbReference type="ARBA" id="ARBA00022989"/>
    </source>
</evidence>
<feature type="transmembrane region" description="Helical" evidence="12">
    <location>
        <begin position="236"/>
        <end position="256"/>
    </location>
</feature>
<evidence type="ECO:0000256" key="12">
    <source>
        <dbReference type="SAM" id="Phobius"/>
    </source>
</evidence>
<gene>
    <name evidence="14" type="ORF">BBC0178_008610</name>
</gene>
<keyword evidence="6 12" id="KW-0812">Transmembrane</keyword>
<evidence type="ECO:0000256" key="3">
    <source>
        <dbReference type="ARBA" id="ARBA00022448"/>
    </source>
</evidence>
<feature type="transmembrane region" description="Helical" evidence="12">
    <location>
        <begin position="186"/>
        <end position="205"/>
    </location>
</feature>
<evidence type="ECO:0000256" key="11">
    <source>
        <dbReference type="ARBA" id="ARBA00069296"/>
    </source>
</evidence>
<evidence type="ECO:0000259" key="13">
    <source>
        <dbReference type="PROSITE" id="PS50850"/>
    </source>
</evidence>
<keyword evidence="15" id="KW-1185">Reference proteome</keyword>
<feature type="transmembrane region" description="Helical" evidence="12">
    <location>
        <begin position="360"/>
        <end position="377"/>
    </location>
</feature>
<evidence type="ECO:0000256" key="2">
    <source>
        <dbReference type="ARBA" id="ARBA00008240"/>
    </source>
</evidence>